<keyword evidence="11" id="KW-1185">Reference proteome</keyword>
<comment type="catalytic activity">
    <reaction evidence="1 9">
        <text>guanosine(46) in tRNA + S-adenosyl-L-methionine = N(7)-methylguanosine(46) in tRNA + S-adenosyl-L-homocysteine</text>
        <dbReference type="Rhea" id="RHEA:42708"/>
        <dbReference type="Rhea" id="RHEA-COMP:10188"/>
        <dbReference type="Rhea" id="RHEA-COMP:10189"/>
        <dbReference type="ChEBI" id="CHEBI:57856"/>
        <dbReference type="ChEBI" id="CHEBI:59789"/>
        <dbReference type="ChEBI" id="CHEBI:74269"/>
        <dbReference type="ChEBI" id="CHEBI:74480"/>
        <dbReference type="EC" id="2.1.1.33"/>
    </reaction>
</comment>
<dbReference type="PROSITE" id="PS51625">
    <property type="entry name" value="SAM_MT_TRMB"/>
    <property type="match status" value="1"/>
</dbReference>
<dbReference type="Proteomes" id="UP000647416">
    <property type="component" value="Unassembled WGS sequence"/>
</dbReference>
<proteinExistence type="inferred from homology"/>
<keyword evidence="6 9" id="KW-0819">tRNA processing</keyword>
<dbReference type="InterPro" id="IPR029063">
    <property type="entry name" value="SAM-dependent_MTases_sf"/>
</dbReference>
<feature type="binding site" evidence="9">
    <location>
        <position position="43"/>
    </location>
    <ligand>
        <name>S-adenosyl-L-methionine</name>
        <dbReference type="ChEBI" id="CHEBI:59789"/>
    </ligand>
</feature>
<comment type="caution">
    <text evidence="9">Lacks conserved residue(s) required for the propagation of feature annotation.</text>
</comment>
<evidence type="ECO:0000256" key="2">
    <source>
        <dbReference type="ARBA" id="ARBA00003015"/>
    </source>
</evidence>
<comment type="caution">
    <text evidence="10">The sequence shown here is derived from an EMBL/GenBank/DDBJ whole genome shotgun (WGS) entry which is preliminary data.</text>
</comment>
<evidence type="ECO:0000313" key="11">
    <source>
        <dbReference type="Proteomes" id="UP000647416"/>
    </source>
</evidence>
<dbReference type="FunFam" id="3.40.50.150:FF:000035">
    <property type="entry name" value="tRNA (guanine-N(7)-)-methyltransferase"/>
    <property type="match status" value="1"/>
</dbReference>
<comment type="pathway">
    <text evidence="7 9">tRNA modification; N(7)-methylguanine-tRNA biosynthesis.</text>
</comment>
<evidence type="ECO:0000256" key="7">
    <source>
        <dbReference type="ARBA" id="ARBA00060552"/>
    </source>
</evidence>
<dbReference type="NCBIfam" id="TIGR00091">
    <property type="entry name" value="tRNA (guanosine(46)-N7)-methyltransferase TrmB"/>
    <property type="match status" value="1"/>
</dbReference>
<dbReference type="AlphaFoldDB" id="A0A926FCA9"/>
<dbReference type="Pfam" id="PF02390">
    <property type="entry name" value="Methyltransf_4"/>
    <property type="match status" value="1"/>
</dbReference>
<feature type="binding site" evidence="9">
    <location>
        <position position="121"/>
    </location>
    <ligand>
        <name>substrate</name>
    </ligand>
</feature>
<comment type="function">
    <text evidence="2 9">Catalyzes the formation of N(7)-methylguanine at position 46 (m7G46) in tRNA.</text>
</comment>
<dbReference type="EMBL" id="JACRTE010000003">
    <property type="protein sequence ID" value="MBC8596077.1"/>
    <property type="molecule type" value="Genomic_DNA"/>
</dbReference>
<feature type="binding site" evidence="9">
    <location>
        <begin position="190"/>
        <end position="193"/>
    </location>
    <ligand>
        <name>substrate</name>
    </ligand>
</feature>
<feature type="binding site" evidence="9">
    <location>
        <position position="68"/>
    </location>
    <ligand>
        <name>S-adenosyl-L-methionine</name>
        <dbReference type="ChEBI" id="CHEBI:59789"/>
    </ligand>
</feature>
<accession>A0A926FCA9</accession>
<protein>
    <recommendedName>
        <fullName evidence="9">tRNA (guanine-N(7)-)-methyltransferase</fullName>
        <ecNumber evidence="9">2.1.1.33</ecNumber>
    </recommendedName>
    <alternativeName>
        <fullName evidence="9">tRNA (guanine(46)-N(7))-methyltransferase</fullName>
    </alternativeName>
    <alternativeName>
        <fullName evidence="9">tRNA(m7G46)-methyltransferase</fullName>
    </alternativeName>
</protein>
<dbReference type="GO" id="GO:0043527">
    <property type="term" value="C:tRNA methyltransferase complex"/>
    <property type="evidence" value="ECO:0007669"/>
    <property type="project" value="TreeGrafter"/>
</dbReference>
<name>A0A926FCA9_9FIRM</name>
<feature type="binding site" evidence="9">
    <location>
        <position position="117"/>
    </location>
    <ligand>
        <name>S-adenosyl-L-methionine</name>
        <dbReference type="ChEBI" id="CHEBI:59789"/>
    </ligand>
</feature>
<sequence>MRMRKKKHRDDRLNACADFIINDFEKIKTEEKLFDNDNPVHLEIGCGKGRFITETAKLNPNINFLAAEKNLDVLLLAAEKIKNENIKNVKFFAGDANNFADFERGKVFDRIYINFCDPWKKNRQAKRRLTHKNFLEIYKNILKDGGELHFKTDNTDLFEFSLNSFADFGLNMKNITLNLHKSGFEGNVMTEYEKLFSEKGQPIYRCEVVF</sequence>
<evidence type="ECO:0000313" key="10">
    <source>
        <dbReference type="EMBL" id="MBC8596077.1"/>
    </source>
</evidence>
<dbReference type="GO" id="GO:0008176">
    <property type="term" value="F:tRNA (guanine(46)-N7)-methyltransferase activity"/>
    <property type="evidence" value="ECO:0007669"/>
    <property type="project" value="UniProtKB-UniRule"/>
</dbReference>
<gene>
    <name evidence="9 10" type="primary">trmB</name>
    <name evidence="10" type="ORF">H8706_04235</name>
</gene>
<evidence type="ECO:0000256" key="3">
    <source>
        <dbReference type="ARBA" id="ARBA00022603"/>
    </source>
</evidence>
<keyword evidence="5 9" id="KW-0949">S-adenosyl-L-methionine</keyword>
<evidence type="ECO:0000256" key="1">
    <source>
        <dbReference type="ARBA" id="ARBA00000142"/>
    </source>
</evidence>
<feature type="binding site" evidence="9">
    <location>
        <position position="153"/>
    </location>
    <ligand>
        <name>substrate</name>
    </ligand>
</feature>
<feature type="binding site" evidence="9">
    <location>
        <position position="95"/>
    </location>
    <ligand>
        <name>S-adenosyl-L-methionine</name>
        <dbReference type="ChEBI" id="CHEBI:59789"/>
    </ligand>
</feature>
<dbReference type="InterPro" id="IPR055361">
    <property type="entry name" value="tRNA_methyltr_TrmB_bact"/>
</dbReference>
<keyword evidence="4 9" id="KW-0808">Transferase</keyword>
<evidence type="ECO:0000256" key="5">
    <source>
        <dbReference type="ARBA" id="ARBA00022691"/>
    </source>
</evidence>
<dbReference type="NCBIfam" id="NF001080">
    <property type="entry name" value="PRK00121.2-2"/>
    <property type="match status" value="1"/>
</dbReference>
<organism evidence="10 11">
    <name type="scientific">Qingrenia yutianensis</name>
    <dbReference type="NCBI Taxonomy" id="2763676"/>
    <lineage>
        <taxon>Bacteria</taxon>
        <taxon>Bacillati</taxon>
        <taxon>Bacillota</taxon>
        <taxon>Clostridia</taxon>
        <taxon>Eubacteriales</taxon>
        <taxon>Oscillospiraceae</taxon>
        <taxon>Qingrenia</taxon>
    </lineage>
</organism>
<keyword evidence="3 9" id="KW-0489">Methyltransferase</keyword>
<dbReference type="PANTHER" id="PTHR23417:SF14">
    <property type="entry name" value="PENTACOTRIPEPTIDE-REPEAT REGION OF PRORP DOMAIN-CONTAINING PROTEIN"/>
    <property type="match status" value="1"/>
</dbReference>
<dbReference type="CDD" id="cd02440">
    <property type="entry name" value="AdoMet_MTases"/>
    <property type="match status" value="1"/>
</dbReference>
<evidence type="ECO:0000256" key="9">
    <source>
        <dbReference type="HAMAP-Rule" id="MF_01057"/>
    </source>
</evidence>
<dbReference type="PANTHER" id="PTHR23417">
    <property type="entry name" value="3-DEOXY-D-MANNO-OCTULOSONIC-ACID TRANSFERASE/TRNA GUANINE-N 7 - -METHYLTRANSFERASE"/>
    <property type="match status" value="1"/>
</dbReference>
<dbReference type="InterPro" id="IPR003358">
    <property type="entry name" value="tRNA_(Gua-N-7)_MeTrfase_Trmb"/>
</dbReference>
<evidence type="ECO:0000256" key="4">
    <source>
        <dbReference type="ARBA" id="ARBA00022679"/>
    </source>
</evidence>
<evidence type="ECO:0000256" key="8">
    <source>
        <dbReference type="ARBA" id="ARBA00060767"/>
    </source>
</evidence>
<dbReference type="HAMAP" id="MF_01057">
    <property type="entry name" value="tRNA_methyltr_TrmB"/>
    <property type="match status" value="1"/>
</dbReference>
<evidence type="ECO:0000256" key="6">
    <source>
        <dbReference type="ARBA" id="ARBA00022694"/>
    </source>
</evidence>
<dbReference type="EC" id="2.1.1.33" evidence="9"/>
<reference evidence="10" key="1">
    <citation type="submission" date="2020-08" db="EMBL/GenBank/DDBJ databases">
        <title>Genome public.</title>
        <authorList>
            <person name="Liu C."/>
            <person name="Sun Q."/>
        </authorList>
    </citation>
    <scope>NUCLEOTIDE SEQUENCE</scope>
    <source>
        <strain evidence="10">NSJ-50</strain>
    </source>
</reference>
<dbReference type="SUPFAM" id="SSF53335">
    <property type="entry name" value="S-adenosyl-L-methionine-dependent methyltransferases"/>
    <property type="match status" value="1"/>
</dbReference>
<dbReference type="Gene3D" id="3.40.50.150">
    <property type="entry name" value="Vaccinia Virus protein VP39"/>
    <property type="match status" value="1"/>
</dbReference>
<comment type="similarity">
    <text evidence="8 9">Belongs to the class I-like SAM-binding methyltransferase superfamily. TrmB family.</text>
</comment>